<dbReference type="Proteomes" id="UP000078046">
    <property type="component" value="Unassembled WGS sequence"/>
</dbReference>
<comment type="caution">
    <text evidence="1">The sequence shown here is derived from an EMBL/GenBank/DDBJ whole genome shotgun (WGS) entry which is preliminary data.</text>
</comment>
<keyword evidence="2" id="KW-1185">Reference proteome</keyword>
<organism evidence="1 2">
    <name type="scientific">Intoshia linei</name>
    <dbReference type="NCBI Taxonomy" id="1819745"/>
    <lineage>
        <taxon>Eukaryota</taxon>
        <taxon>Metazoa</taxon>
        <taxon>Spiralia</taxon>
        <taxon>Lophotrochozoa</taxon>
        <taxon>Mesozoa</taxon>
        <taxon>Orthonectida</taxon>
        <taxon>Rhopaluridae</taxon>
        <taxon>Intoshia</taxon>
    </lineage>
</organism>
<sequence>MNIVMNMFPFHKLIDHNDQFKDIILVNNSYDDILAIIADDGIKYQILFQLINKLLLEKKCIYFITVTPLKYVPNSFHGTPNFPHNFAENLKFIYVNHINQLKSILCSITCYSLCPTLLIFDKIDDIVQESKMFNILTLILDSYQFLKSNRGTKSLILCFHEYKEKYKNIFKNVLTVDNINTITLKTFDKFKFEFNMKYSNNSENQTITLNTDKFTFCCQYVNVSYIG</sequence>
<dbReference type="EMBL" id="LWCA01000313">
    <property type="protein sequence ID" value="OAF69250.1"/>
    <property type="molecule type" value="Genomic_DNA"/>
</dbReference>
<protein>
    <recommendedName>
        <fullName evidence="3">Elongator complex protein 6</fullName>
    </recommendedName>
</protein>
<reference evidence="1 2" key="1">
    <citation type="submission" date="2016-04" db="EMBL/GenBank/DDBJ databases">
        <title>The genome of Intoshia linei affirms orthonectids as highly simplified spiralians.</title>
        <authorList>
            <person name="Mikhailov K.V."/>
            <person name="Slusarev G.S."/>
            <person name="Nikitin M.A."/>
            <person name="Logacheva M.D."/>
            <person name="Penin A."/>
            <person name="Aleoshin V."/>
            <person name="Panchin Y.V."/>
        </authorList>
    </citation>
    <scope>NUCLEOTIDE SEQUENCE [LARGE SCALE GENOMIC DNA]</scope>
    <source>
        <strain evidence="1">Intl2013</strain>
        <tissue evidence="1">Whole animal</tissue>
    </source>
</reference>
<proteinExistence type="predicted"/>
<name>A0A177B555_9BILA</name>
<evidence type="ECO:0008006" key="3">
    <source>
        <dbReference type="Google" id="ProtNLM"/>
    </source>
</evidence>
<gene>
    <name evidence="1" type="ORF">A3Q56_03026</name>
</gene>
<evidence type="ECO:0000313" key="1">
    <source>
        <dbReference type="EMBL" id="OAF69250.1"/>
    </source>
</evidence>
<dbReference type="AlphaFoldDB" id="A0A177B555"/>
<evidence type="ECO:0000313" key="2">
    <source>
        <dbReference type="Proteomes" id="UP000078046"/>
    </source>
</evidence>
<accession>A0A177B555</accession>